<reference evidence="4 5" key="1">
    <citation type="submission" date="2023-04" db="EMBL/GenBank/DDBJ databases">
        <authorList>
            <person name="Hsu D."/>
        </authorList>
    </citation>
    <scope>NUCLEOTIDE SEQUENCE [LARGE SCALE GENOMIC DNA]</scope>
    <source>
        <strain evidence="4 5">MK1</strain>
    </source>
</reference>
<keyword evidence="2" id="KW-0169">Cobalamin biosynthesis</keyword>
<evidence type="ECO:0000313" key="4">
    <source>
        <dbReference type="EMBL" id="WRO21791.1"/>
    </source>
</evidence>
<dbReference type="InterPro" id="IPR003723">
    <property type="entry name" value="Precorrin-6x_reduct"/>
</dbReference>
<dbReference type="AlphaFoldDB" id="A0AAU0UL17"/>
<dbReference type="EC" id="1.3.1.54" evidence="4"/>
<dbReference type="PANTHER" id="PTHR36925">
    <property type="entry name" value="COBALT-PRECORRIN-6A REDUCTASE"/>
    <property type="match status" value="1"/>
</dbReference>
<evidence type="ECO:0000256" key="3">
    <source>
        <dbReference type="ARBA" id="ARBA00023002"/>
    </source>
</evidence>
<dbReference type="PROSITE" id="PS51014">
    <property type="entry name" value="COBK_CBIJ"/>
    <property type="match status" value="1"/>
</dbReference>
<evidence type="ECO:0000256" key="1">
    <source>
        <dbReference type="ARBA" id="ARBA00004953"/>
    </source>
</evidence>
<keyword evidence="5" id="KW-1185">Reference proteome</keyword>
<sequence length="254" mass="27518">MILVIGGTADSRQLAAYLSGMGAKVTLSVATPLGARVFQEKTAIELVQQIFTEETLPRFISEKNITAVVDASHPFAIQVSQLAQRVCGDLGLPYLRFERPELGFPEHPLLLPVDNWQQAAATARQQAGTVFLAVGVKPLPILHEAGLMNRKPVVARVLPEENSIALCKQYDIAEIVALRGVAAKELNCALFRQYDIGVVITKDSGSTGGTPVKVEAALSMSLPIVVVRRPRVDYIRKVTSHQGVSKFLKGRGLL</sequence>
<dbReference type="RefSeq" id="WP_366924621.1">
    <property type="nucleotide sequence ID" value="NZ_CP121694.1"/>
</dbReference>
<dbReference type="Proteomes" id="UP001329915">
    <property type="component" value="Chromosome"/>
</dbReference>
<evidence type="ECO:0000313" key="5">
    <source>
        <dbReference type="Proteomes" id="UP001329915"/>
    </source>
</evidence>
<name>A0AAU0UL17_9FIRM</name>
<dbReference type="GO" id="GO:0016994">
    <property type="term" value="F:precorrin-6A reductase activity"/>
    <property type="evidence" value="ECO:0007669"/>
    <property type="project" value="UniProtKB-EC"/>
</dbReference>
<organism evidence="4 5">
    <name type="scientific">Metallumcola ferriviriculae</name>
    <dbReference type="NCBI Taxonomy" id="3039180"/>
    <lineage>
        <taxon>Bacteria</taxon>
        <taxon>Bacillati</taxon>
        <taxon>Bacillota</taxon>
        <taxon>Clostridia</taxon>
        <taxon>Neomoorellales</taxon>
        <taxon>Desulfitibacteraceae</taxon>
        <taxon>Metallumcola</taxon>
    </lineage>
</organism>
<dbReference type="GO" id="GO:0009236">
    <property type="term" value="P:cobalamin biosynthetic process"/>
    <property type="evidence" value="ECO:0007669"/>
    <property type="project" value="UniProtKB-KW"/>
</dbReference>
<dbReference type="KEGG" id="dbc:MFMK1_001612"/>
<protein>
    <submittedName>
        <fullName evidence="4">Precorrin-6A reductase</fullName>
        <ecNumber evidence="4">1.3.1.54</ecNumber>
    </submittedName>
</protein>
<dbReference type="NCBIfam" id="TIGR00715">
    <property type="entry name" value="precor6x_red"/>
    <property type="match status" value="1"/>
</dbReference>
<comment type="pathway">
    <text evidence="1">Cofactor biosynthesis; adenosylcobalamin biosynthesis.</text>
</comment>
<gene>
    <name evidence="4" type="primary">cobK</name>
    <name evidence="4" type="ORF">MFMK1_001612</name>
</gene>
<keyword evidence="3 4" id="KW-0560">Oxidoreductase</keyword>
<dbReference type="PANTHER" id="PTHR36925:SF1">
    <property type="entry name" value="COBALT-PRECORRIN-6A REDUCTASE"/>
    <property type="match status" value="1"/>
</dbReference>
<evidence type="ECO:0000256" key="2">
    <source>
        <dbReference type="ARBA" id="ARBA00022573"/>
    </source>
</evidence>
<dbReference type="Pfam" id="PF02571">
    <property type="entry name" value="CbiJ"/>
    <property type="match status" value="1"/>
</dbReference>
<dbReference type="EMBL" id="CP121694">
    <property type="protein sequence ID" value="WRO21791.1"/>
    <property type="molecule type" value="Genomic_DNA"/>
</dbReference>
<accession>A0AAU0UL17</accession>
<proteinExistence type="predicted"/>